<dbReference type="Pfam" id="PF02272">
    <property type="entry name" value="DHHA1"/>
    <property type="match status" value="1"/>
</dbReference>
<dbReference type="PANTHER" id="PTHR47618">
    <property type="entry name" value="BIFUNCTIONAL OLIGORIBONUCLEASE AND PAP PHOSPHATASE NRNA"/>
    <property type="match status" value="1"/>
</dbReference>
<dbReference type="EMBL" id="FMXP01000041">
    <property type="protein sequence ID" value="SDB45338.1"/>
    <property type="molecule type" value="Genomic_DNA"/>
</dbReference>
<dbReference type="Gene3D" id="3.90.1640.10">
    <property type="entry name" value="inorganic pyrophosphatase (n-terminal core)"/>
    <property type="match status" value="1"/>
</dbReference>
<sequence>MKTFETILEKIKAYDTIIIHRHQRPDPDAIGSQAGLRQLLRHNFPEKRILATGINEPTLAWMTSMDEVTDSDYQGALVIVTDTANTPRIDDDRYQNGDFLIKIDHHPNEDPYGDILYVDTTASSASEIITDFALATDLELTAEAARLLYTGIVGDTGRFLYPATSSKTLNIAATLRGYDFDFSAISRQMDSFPYKIAKLQGYVFDHLEVDENGAARVLLTQEVMKQYDVTEAETSAIVGTPGKIDSVLAWAIFVEQADGKSYRVRLRSKTAVINEIAKNHDGGGHPLASGANSYSLEENQAIYQEIKDLLK</sequence>
<dbReference type="Pfam" id="PF01368">
    <property type="entry name" value="DHH"/>
    <property type="match status" value="1"/>
</dbReference>
<dbReference type="Gene3D" id="3.10.310.30">
    <property type="match status" value="1"/>
</dbReference>
<dbReference type="InterPro" id="IPR001667">
    <property type="entry name" value="DDH_dom"/>
</dbReference>
<evidence type="ECO:0000313" key="3">
    <source>
        <dbReference type="EMBL" id="SDB45338.1"/>
    </source>
</evidence>
<name>A0A1G6DJM5_9STRE</name>
<dbReference type="RefSeq" id="WP_074486696.1">
    <property type="nucleotide sequence ID" value="NZ_FMXP01000041.1"/>
</dbReference>
<proteinExistence type="predicted"/>
<gene>
    <name evidence="3" type="ORF">SAMN02910293_02258</name>
</gene>
<dbReference type="eggNOG" id="COG0618">
    <property type="taxonomic scope" value="Bacteria"/>
</dbReference>
<dbReference type="AlphaFoldDB" id="A0A1G6DJM5"/>
<reference evidence="3 4" key="1">
    <citation type="submission" date="2016-10" db="EMBL/GenBank/DDBJ databases">
        <authorList>
            <person name="de Groot N.N."/>
        </authorList>
    </citation>
    <scope>NUCLEOTIDE SEQUENCE [LARGE SCALE GENOMIC DNA]</scope>
    <source>
        <strain evidence="3 4">A-4</strain>
    </source>
</reference>
<evidence type="ECO:0000259" key="2">
    <source>
        <dbReference type="Pfam" id="PF02272"/>
    </source>
</evidence>
<keyword evidence="4" id="KW-1185">Reference proteome</keyword>
<feature type="domain" description="DDH" evidence="1">
    <location>
        <begin position="17"/>
        <end position="152"/>
    </location>
</feature>
<dbReference type="SUPFAM" id="SSF64182">
    <property type="entry name" value="DHH phosphoesterases"/>
    <property type="match status" value="1"/>
</dbReference>
<dbReference type="GO" id="GO:0003676">
    <property type="term" value="F:nucleic acid binding"/>
    <property type="evidence" value="ECO:0007669"/>
    <property type="project" value="InterPro"/>
</dbReference>
<dbReference type="InterPro" id="IPR003156">
    <property type="entry name" value="DHHA1_dom"/>
</dbReference>
<dbReference type="STRING" id="439219.SAMN02910293_02258"/>
<evidence type="ECO:0000259" key="1">
    <source>
        <dbReference type="Pfam" id="PF01368"/>
    </source>
</evidence>
<accession>A0A1G6DJM5</accession>
<dbReference type="PANTHER" id="PTHR47618:SF1">
    <property type="entry name" value="BIFUNCTIONAL OLIGORIBONUCLEASE AND PAP PHOSPHATASE NRNA"/>
    <property type="match status" value="1"/>
</dbReference>
<dbReference type="Proteomes" id="UP000182508">
    <property type="component" value="Unassembled WGS sequence"/>
</dbReference>
<protein>
    <submittedName>
        <fullName evidence="3">Phosphoesterase RecJ domain-containing protein</fullName>
    </submittedName>
</protein>
<dbReference type="InterPro" id="IPR051319">
    <property type="entry name" value="Oligoribo/pAp-PDE_c-di-AMP_PDE"/>
</dbReference>
<feature type="domain" description="DHHA1" evidence="2">
    <location>
        <begin position="223"/>
        <end position="311"/>
    </location>
</feature>
<evidence type="ECO:0000313" key="4">
    <source>
        <dbReference type="Proteomes" id="UP000182508"/>
    </source>
</evidence>
<dbReference type="InterPro" id="IPR038763">
    <property type="entry name" value="DHH_sf"/>
</dbReference>
<organism evidence="3 4">
    <name type="scientific">Streptococcus henryi</name>
    <dbReference type="NCBI Taxonomy" id="439219"/>
    <lineage>
        <taxon>Bacteria</taxon>
        <taxon>Bacillati</taxon>
        <taxon>Bacillota</taxon>
        <taxon>Bacilli</taxon>
        <taxon>Lactobacillales</taxon>
        <taxon>Streptococcaceae</taxon>
        <taxon>Streptococcus</taxon>
    </lineage>
</organism>